<dbReference type="GO" id="GO:0006556">
    <property type="term" value="P:S-adenosylmethionine biosynthetic process"/>
    <property type="evidence" value="ECO:0007669"/>
    <property type="project" value="UniProtKB-UniPathway"/>
</dbReference>
<dbReference type="VEuPathDB" id="FungiDB:P170DRAFT_433951"/>
<gene>
    <name evidence="2" type="ORF">P170DRAFT_433951</name>
</gene>
<accession>A0A2I2GGU4</accession>
<dbReference type="PANTHER" id="PTHR10491:SF4">
    <property type="entry name" value="METHIONINE ADENOSYLTRANSFERASE 2 SUBUNIT BETA"/>
    <property type="match status" value="1"/>
</dbReference>
<dbReference type="InterPro" id="IPR029903">
    <property type="entry name" value="RmlD-like-bd"/>
</dbReference>
<dbReference type="Proteomes" id="UP000234275">
    <property type="component" value="Unassembled WGS sequence"/>
</dbReference>
<dbReference type="EMBL" id="MSFO01000002">
    <property type="protein sequence ID" value="PLB52105.1"/>
    <property type="molecule type" value="Genomic_DNA"/>
</dbReference>
<dbReference type="RefSeq" id="XP_024707407.1">
    <property type="nucleotide sequence ID" value="XM_024848612.1"/>
</dbReference>
<dbReference type="OrthoDB" id="6235964at2759"/>
<organism evidence="2 3">
    <name type="scientific">Aspergillus steynii IBT 23096</name>
    <dbReference type="NCBI Taxonomy" id="1392250"/>
    <lineage>
        <taxon>Eukaryota</taxon>
        <taxon>Fungi</taxon>
        <taxon>Dikarya</taxon>
        <taxon>Ascomycota</taxon>
        <taxon>Pezizomycotina</taxon>
        <taxon>Eurotiomycetes</taxon>
        <taxon>Eurotiomycetidae</taxon>
        <taxon>Eurotiales</taxon>
        <taxon>Aspergillaceae</taxon>
        <taxon>Aspergillus</taxon>
        <taxon>Aspergillus subgen. Circumdati</taxon>
    </lineage>
</organism>
<evidence type="ECO:0000259" key="1">
    <source>
        <dbReference type="Pfam" id="PF04321"/>
    </source>
</evidence>
<dbReference type="SUPFAM" id="SSF51735">
    <property type="entry name" value="NAD(P)-binding Rossmann-fold domains"/>
    <property type="match status" value="1"/>
</dbReference>
<evidence type="ECO:0000313" key="2">
    <source>
        <dbReference type="EMBL" id="PLB52105.1"/>
    </source>
</evidence>
<dbReference type="PANTHER" id="PTHR10491">
    <property type="entry name" value="DTDP-4-DEHYDRORHAMNOSE REDUCTASE"/>
    <property type="match status" value="1"/>
</dbReference>
<keyword evidence="3" id="KW-1185">Reference proteome</keyword>
<dbReference type="AlphaFoldDB" id="A0A2I2GGU4"/>
<dbReference type="Gene3D" id="3.40.50.720">
    <property type="entry name" value="NAD(P)-binding Rossmann-like Domain"/>
    <property type="match status" value="1"/>
</dbReference>
<comment type="caution">
    <text evidence="2">The sequence shown here is derived from an EMBL/GenBank/DDBJ whole genome shotgun (WGS) entry which is preliminary data.</text>
</comment>
<protein>
    <submittedName>
        <fullName evidence="2">NAD dependent epimerase/dehydratase family protein</fullName>
    </submittedName>
</protein>
<dbReference type="GeneID" id="36556311"/>
<name>A0A2I2GGU4_9EURO</name>
<feature type="domain" description="RmlD-like substrate binding" evidence="1">
    <location>
        <begin position="14"/>
        <end position="303"/>
    </location>
</feature>
<dbReference type="InterPro" id="IPR005913">
    <property type="entry name" value="dTDP_dehydrorham_reduct"/>
</dbReference>
<dbReference type="STRING" id="1392250.A0A2I2GGU4"/>
<dbReference type="GO" id="GO:0048269">
    <property type="term" value="C:methionine adenosyltransferase complex"/>
    <property type="evidence" value="ECO:0007669"/>
    <property type="project" value="TreeGrafter"/>
</dbReference>
<dbReference type="InterPro" id="IPR036291">
    <property type="entry name" value="NAD(P)-bd_dom_sf"/>
</dbReference>
<dbReference type="GO" id="GO:0048270">
    <property type="term" value="F:methionine adenosyltransferase regulator activity"/>
    <property type="evidence" value="ECO:0007669"/>
    <property type="project" value="TreeGrafter"/>
</dbReference>
<dbReference type="Pfam" id="PF04321">
    <property type="entry name" value="RmlD_sub_bind"/>
    <property type="match status" value="1"/>
</dbReference>
<evidence type="ECO:0000313" key="3">
    <source>
        <dbReference type="Proteomes" id="UP000234275"/>
    </source>
</evidence>
<reference evidence="2 3" key="1">
    <citation type="submission" date="2016-12" db="EMBL/GenBank/DDBJ databases">
        <title>The genomes of Aspergillus section Nigri reveals drivers in fungal speciation.</title>
        <authorList>
            <consortium name="DOE Joint Genome Institute"/>
            <person name="Vesth T.C."/>
            <person name="Nybo J."/>
            <person name="Theobald S."/>
            <person name="Brandl J."/>
            <person name="Frisvad J.C."/>
            <person name="Nielsen K.F."/>
            <person name="Lyhne E.K."/>
            <person name="Kogle M.E."/>
            <person name="Kuo A."/>
            <person name="Riley R."/>
            <person name="Clum A."/>
            <person name="Nolan M."/>
            <person name="Lipzen A."/>
            <person name="Salamov A."/>
            <person name="Henrissat B."/>
            <person name="Wiebenga A."/>
            <person name="De Vries R.P."/>
            <person name="Grigoriev I.V."/>
            <person name="Mortensen U.H."/>
            <person name="Andersen M.R."/>
            <person name="Baker S.E."/>
        </authorList>
    </citation>
    <scope>NUCLEOTIDE SEQUENCE [LARGE SCALE GENOMIC DNA]</scope>
    <source>
        <strain evidence="2 3">IBT 23096</strain>
    </source>
</reference>
<sequence length="324" mass="35610">MTSFNSTSAIMSTNVLVTGATGLLGRQIFNTFKHSGCLVVGQGFSRAAPPTILKADLENEDDIKRLLDEAKPQVVIHCAANRSPDLCEKDPEKARRVNVEATRTLAEATSASGALLIYISTDYVFPGKEGEAPYEADAETSPPNLYGQLKRDGELAVLEATKENSLGIVLRVPVLYGTAKDNGESAVNTLVDAVWKSQDDNADVAMDDWALRYPTNTEDVARVCRDVVIKCIKERAQKRTLPTILQFSSEDRMTKYEICEKLAEVLGLPLVGMKRNKQGNDPNASVQRPYDTHLSTKTLKDLGIDVGTVDFVAWWRKNLGAYKK</sequence>
<dbReference type="FunFam" id="3.40.50.720:FF:000357">
    <property type="entry name" value="Methionine adenosyltransferase 2 subunit beta"/>
    <property type="match status" value="1"/>
</dbReference>
<proteinExistence type="predicted"/>
<dbReference type="CDD" id="cd05254">
    <property type="entry name" value="dTDP_HR_like_SDR_e"/>
    <property type="match status" value="1"/>
</dbReference>
<dbReference type="UniPathway" id="UPA00315">
    <property type="reaction ID" value="UER00080"/>
</dbReference>